<dbReference type="SUPFAM" id="SSF56059">
    <property type="entry name" value="Glutathione synthetase ATP-binding domain-like"/>
    <property type="match status" value="1"/>
</dbReference>
<dbReference type="InterPro" id="IPR005482">
    <property type="entry name" value="Biotin_COase_C"/>
</dbReference>
<dbReference type="GO" id="GO:0005524">
    <property type="term" value="F:ATP binding"/>
    <property type="evidence" value="ECO:0007669"/>
    <property type="project" value="UniProtKB-UniRule"/>
</dbReference>
<protein>
    <recommendedName>
        <fullName evidence="2">biotin carboxylase</fullName>
        <ecNumber evidence="2">6.3.4.14</ecNumber>
    </recommendedName>
</protein>
<keyword evidence="3" id="KW-0436">Ligase</keyword>
<evidence type="ECO:0000313" key="12">
    <source>
        <dbReference type="Proteomes" id="UP000317214"/>
    </source>
</evidence>
<evidence type="ECO:0000256" key="5">
    <source>
        <dbReference type="ARBA" id="ARBA00022840"/>
    </source>
</evidence>
<organism evidence="11 12">
    <name type="scientific">Neokomagataea tanensis</name>
    <dbReference type="NCBI Taxonomy" id="661191"/>
    <lineage>
        <taxon>Bacteria</taxon>
        <taxon>Pseudomonadati</taxon>
        <taxon>Pseudomonadota</taxon>
        <taxon>Alphaproteobacteria</taxon>
        <taxon>Acetobacterales</taxon>
        <taxon>Acetobacteraceae</taxon>
        <taxon>Neokomagataea</taxon>
    </lineage>
</organism>
<evidence type="ECO:0000259" key="9">
    <source>
        <dbReference type="PROSITE" id="PS50975"/>
    </source>
</evidence>
<evidence type="ECO:0000256" key="1">
    <source>
        <dbReference type="ARBA" id="ARBA00003761"/>
    </source>
</evidence>
<dbReference type="PANTHER" id="PTHR48095">
    <property type="entry name" value="PYRUVATE CARBOXYLASE SUBUNIT A"/>
    <property type="match status" value="1"/>
</dbReference>
<evidence type="ECO:0000256" key="6">
    <source>
        <dbReference type="ARBA" id="ARBA00023267"/>
    </source>
</evidence>
<evidence type="ECO:0000313" key="11">
    <source>
        <dbReference type="EMBL" id="QDH25254.1"/>
    </source>
</evidence>
<dbReference type="Proteomes" id="UP000317214">
    <property type="component" value="Chromosome"/>
</dbReference>
<keyword evidence="12" id="KW-1185">Reference proteome</keyword>
<dbReference type="PANTHER" id="PTHR48095:SF2">
    <property type="entry name" value="BIOTIN CARBOXYLASE, CHLOROPLASTIC"/>
    <property type="match status" value="1"/>
</dbReference>
<dbReference type="SUPFAM" id="SSF52440">
    <property type="entry name" value="PreATP-grasp domain"/>
    <property type="match status" value="1"/>
</dbReference>
<dbReference type="InterPro" id="IPR011761">
    <property type="entry name" value="ATP-grasp"/>
</dbReference>
<dbReference type="Gene3D" id="3.30.470.20">
    <property type="entry name" value="ATP-grasp fold, B domain"/>
    <property type="match status" value="1"/>
</dbReference>
<dbReference type="EC" id="6.3.4.14" evidence="2"/>
<dbReference type="OrthoDB" id="9763189at2"/>
<dbReference type="GO" id="GO:0046872">
    <property type="term" value="F:metal ion binding"/>
    <property type="evidence" value="ECO:0007669"/>
    <property type="project" value="InterPro"/>
</dbReference>
<accession>A0A4Y6V799</accession>
<dbReference type="RefSeq" id="WP_141493916.1">
    <property type="nucleotide sequence ID" value="NZ_CP032485.1"/>
</dbReference>
<sequence>MPKTQRVLIANRGEIALRIARACRRLGLETIAVFSEADAGLAHLKLVDHAICIGPASPAQSYLNQERILTAATLLDADFIHPGYGFFSENSDFADEVEKRGFKFIGPSGSVMRLMGDKISAKRKMQEAGVPCLPGSDGALPEDPAAAQSICDAIGYPLIVKASAGGGGRGMRVVEKPENLLNAIAEAQRESQLAFGKKDVYAERFLQEPRHVEVQVIADQQGQAVWLGARDCSTQRRHQKLIEEAPPHDICERTLCELGQKCAEACRHIGYEGVGTFEFLYEAGQFFFIEMNTRLQVEHPVTEAVTGIDIVAEQIRIAQGEPLSFAQEDVACVGHAIECRINAENPVTFQPSPGAVTTWLPAGGSGVRLDTHVYTTYTVPAHYDSLIGKLIVHGKNREDARQKMLDALGEMRVEGIETTIPLLSQLLNTESFRTGRVSVHSIDKGRI</sequence>
<dbReference type="InterPro" id="IPR051602">
    <property type="entry name" value="ACC_Biotin_Carboxylase"/>
</dbReference>
<dbReference type="Pfam" id="PF00289">
    <property type="entry name" value="Biotin_carb_N"/>
    <property type="match status" value="1"/>
</dbReference>
<dbReference type="InterPro" id="IPR011054">
    <property type="entry name" value="Rudment_hybrid_motif"/>
</dbReference>
<keyword evidence="4 8" id="KW-0547">Nucleotide-binding</keyword>
<comment type="catalytic activity">
    <reaction evidence="7">
        <text>N(6)-biotinyl-L-lysyl-[protein] + hydrogencarbonate + ATP = N(6)-carboxybiotinyl-L-lysyl-[protein] + ADP + phosphate + H(+)</text>
        <dbReference type="Rhea" id="RHEA:13501"/>
        <dbReference type="Rhea" id="RHEA-COMP:10505"/>
        <dbReference type="Rhea" id="RHEA-COMP:10506"/>
        <dbReference type="ChEBI" id="CHEBI:15378"/>
        <dbReference type="ChEBI" id="CHEBI:17544"/>
        <dbReference type="ChEBI" id="CHEBI:30616"/>
        <dbReference type="ChEBI" id="CHEBI:43474"/>
        <dbReference type="ChEBI" id="CHEBI:83144"/>
        <dbReference type="ChEBI" id="CHEBI:83145"/>
        <dbReference type="ChEBI" id="CHEBI:456216"/>
        <dbReference type="EC" id="6.3.4.14"/>
    </reaction>
</comment>
<evidence type="ECO:0000259" key="10">
    <source>
        <dbReference type="PROSITE" id="PS50979"/>
    </source>
</evidence>
<evidence type="ECO:0000256" key="3">
    <source>
        <dbReference type="ARBA" id="ARBA00022598"/>
    </source>
</evidence>
<dbReference type="SUPFAM" id="SSF51246">
    <property type="entry name" value="Rudiment single hybrid motif"/>
    <property type="match status" value="1"/>
</dbReference>
<dbReference type="GO" id="GO:0004075">
    <property type="term" value="F:biotin carboxylase activity"/>
    <property type="evidence" value="ECO:0007669"/>
    <property type="project" value="UniProtKB-EC"/>
</dbReference>
<dbReference type="InterPro" id="IPR005481">
    <property type="entry name" value="BC-like_N"/>
</dbReference>
<dbReference type="Pfam" id="PF02785">
    <property type="entry name" value="Biotin_carb_C"/>
    <property type="match status" value="1"/>
</dbReference>
<dbReference type="InterPro" id="IPR016185">
    <property type="entry name" value="PreATP-grasp_dom_sf"/>
</dbReference>
<comment type="function">
    <text evidence="1">This protein is a component of the acetyl coenzyme A carboxylase complex; first, biotin carboxylase catalyzes the carboxylation of the carrier protein and then the transcarboxylase transfers the carboxyl group to form malonyl-CoA.</text>
</comment>
<evidence type="ECO:0000256" key="2">
    <source>
        <dbReference type="ARBA" id="ARBA00013263"/>
    </source>
</evidence>
<dbReference type="Pfam" id="PF02786">
    <property type="entry name" value="CPSase_L_D2"/>
    <property type="match status" value="1"/>
</dbReference>
<dbReference type="NCBIfam" id="NF006367">
    <property type="entry name" value="PRK08591.1"/>
    <property type="match status" value="1"/>
</dbReference>
<keyword evidence="5 8" id="KW-0067">ATP-binding</keyword>
<dbReference type="PROSITE" id="PS00867">
    <property type="entry name" value="CPSASE_2"/>
    <property type="match status" value="1"/>
</dbReference>
<dbReference type="PROSITE" id="PS00866">
    <property type="entry name" value="CPSASE_1"/>
    <property type="match status" value="1"/>
</dbReference>
<feature type="domain" description="ATP-grasp" evidence="9">
    <location>
        <begin position="122"/>
        <end position="319"/>
    </location>
</feature>
<dbReference type="SMART" id="SM00878">
    <property type="entry name" value="Biotin_carb_C"/>
    <property type="match status" value="1"/>
</dbReference>
<evidence type="ECO:0000256" key="7">
    <source>
        <dbReference type="ARBA" id="ARBA00048600"/>
    </source>
</evidence>
<name>A0A4Y6V799_9PROT</name>
<evidence type="ECO:0000256" key="4">
    <source>
        <dbReference type="ARBA" id="ARBA00022741"/>
    </source>
</evidence>
<dbReference type="PROSITE" id="PS50975">
    <property type="entry name" value="ATP_GRASP"/>
    <property type="match status" value="1"/>
</dbReference>
<dbReference type="InterPro" id="IPR005479">
    <property type="entry name" value="CPAse_ATP-bd"/>
</dbReference>
<reference evidence="11 12" key="1">
    <citation type="submission" date="2018-09" db="EMBL/GenBank/DDBJ databases">
        <title>The complete genome sequence of Neokomagataea tanensis NBRC 106556(T).</title>
        <authorList>
            <person name="Chua K.-O."/>
            <person name="See-Too W.-S."/>
            <person name="Hong K.-W."/>
            <person name="Yin W.-F."/>
            <person name="Chan K.-G."/>
        </authorList>
    </citation>
    <scope>NUCLEOTIDE SEQUENCE [LARGE SCALE GENOMIC DNA]</scope>
    <source>
        <strain evidence="12">AH13 \ NBRC 106556</strain>
    </source>
</reference>
<dbReference type="PROSITE" id="PS50979">
    <property type="entry name" value="BC"/>
    <property type="match status" value="1"/>
</dbReference>
<dbReference type="KEGG" id="ntn:D5366_08565"/>
<dbReference type="AlphaFoldDB" id="A0A4Y6V799"/>
<dbReference type="InterPro" id="IPR011764">
    <property type="entry name" value="Biotin_carboxylation_dom"/>
</dbReference>
<evidence type="ECO:0000256" key="8">
    <source>
        <dbReference type="PROSITE-ProRule" id="PRU00409"/>
    </source>
</evidence>
<gene>
    <name evidence="11" type="ORF">D5366_08565</name>
</gene>
<dbReference type="FunFam" id="3.40.50.20:FF:000010">
    <property type="entry name" value="Propionyl-CoA carboxylase subunit alpha"/>
    <property type="match status" value="1"/>
</dbReference>
<proteinExistence type="predicted"/>
<feature type="domain" description="Biotin carboxylation" evidence="10">
    <location>
        <begin position="3"/>
        <end position="447"/>
    </location>
</feature>
<keyword evidence="6" id="KW-0092">Biotin</keyword>
<dbReference type="EMBL" id="CP032485">
    <property type="protein sequence ID" value="QDH25254.1"/>
    <property type="molecule type" value="Genomic_DNA"/>
</dbReference>